<evidence type="ECO:0000256" key="7">
    <source>
        <dbReference type="ARBA" id="ARBA00023014"/>
    </source>
</evidence>
<reference evidence="10 11" key="1">
    <citation type="submission" date="2016-01" db="EMBL/GenBank/DDBJ databases">
        <title>The new phylogeny of the genus Mycobacterium.</title>
        <authorList>
            <person name="Tarcisio F."/>
            <person name="Conor M."/>
            <person name="Antonella G."/>
            <person name="Elisabetta G."/>
            <person name="Giulia F.S."/>
            <person name="Sara T."/>
            <person name="Anna F."/>
            <person name="Clotilde B."/>
            <person name="Roberto B."/>
            <person name="Veronica D.S."/>
            <person name="Fabio R."/>
            <person name="Monica P."/>
            <person name="Olivier J."/>
            <person name="Enrico T."/>
            <person name="Nicola S."/>
        </authorList>
    </citation>
    <scope>NUCLEOTIDE SEQUENCE [LARGE SCALE GENOMIC DNA]</scope>
    <source>
        <strain evidence="10 11">DSM 44616</strain>
    </source>
</reference>
<dbReference type="InterPro" id="IPR036010">
    <property type="entry name" value="2Fe-2S_ferredoxin-like_sf"/>
</dbReference>
<keyword evidence="3" id="KW-0001">2Fe-2S</keyword>
<evidence type="ECO:0000256" key="5">
    <source>
        <dbReference type="ARBA" id="ARBA00022982"/>
    </source>
</evidence>
<keyword evidence="5" id="KW-0249">Electron transport</keyword>
<organism evidence="10 11">
    <name type="scientific">Mycobacterium saskatchewanense</name>
    <dbReference type="NCBI Taxonomy" id="220927"/>
    <lineage>
        <taxon>Bacteria</taxon>
        <taxon>Bacillati</taxon>
        <taxon>Actinomycetota</taxon>
        <taxon>Actinomycetes</taxon>
        <taxon>Mycobacteriales</taxon>
        <taxon>Mycobacteriaceae</taxon>
        <taxon>Mycobacterium</taxon>
        <taxon>Mycobacterium simiae complex</taxon>
    </lineage>
</organism>
<evidence type="ECO:0000313" key="10">
    <source>
        <dbReference type="EMBL" id="ORW71706.1"/>
    </source>
</evidence>
<dbReference type="PROSITE" id="PS00197">
    <property type="entry name" value="2FE2S_FER_1"/>
    <property type="match status" value="1"/>
</dbReference>
<dbReference type="Gene3D" id="3.10.20.30">
    <property type="match status" value="1"/>
</dbReference>
<keyword evidence="2" id="KW-0813">Transport</keyword>
<keyword evidence="6" id="KW-0408">Iron</keyword>
<sequence length="107" mass="11243">MKNASTGEGAIRVTEPAGGTVTIHLDRKKVSVPLVPGETLLESARRAGLEPPFNCEAGNCGTCMARLSEGHATMLVNEALDDDEVAEGYILTCQGVPDTASVTVHYE</sequence>
<accession>A0AAJ3NR99</accession>
<evidence type="ECO:0000256" key="2">
    <source>
        <dbReference type="ARBA" id="ARBA00022448"/>
    </source>
</evidence>
<proteinExistence type="inferred from homology"/>
<evidence type="ECO:0000256" key="8">
    <source>
        <dbReference type="ARBA" id="ARBA00034078"/>
    </source>
</evidence>
<comment type="similarity">
    <text evidence="1">Belongs to the 2Fe2S plant-type ferredoxin family.</text>
</comment>
<dbReference type="SUPFAM" id="SSF54292">
    <property type="entry name" value="2Fe-2S ferredoxin-like"/>
    <property type="match status" value="1"/>
</dbReference>
<evidence type="ECO:0000256" key="3">
    <source>
        <dbReference type="ARBA" id="ARBA00022714"/>
    </source>
</evidence>
<comment type="cofactor">
    <cofactor evidence="8">
        <name>[2Fe-2S] cluster</name>
        <dbReference type="ChEBI" id="CHEBI:190135"/>
    </cofactor>
</comment>
<dbReference type="EMBL" id="LQPR01000028">
    <property type="protein sequence ID" value="ORW71706.1"/>
    <property type="molecule type" value="Genomic_DNA"/>
</dbReference>
<keyword evidence="7" id="KW-0411">Iron-sulfur</keyword>
<feature type="domain" description="2Fe-2S ferredoxin-type" evidence="9">
    <location>
        <begin position="19"/>
        <end position="107"/>
    </location>
</feature>
<dbReference type="Proteomes" id="UP000193387">
    <property type="component" value="Unassembled WGS sequence"/>
</dbReference>
<dbReference type="InterPro" id="IPR006058">
    <property type="entry name" value="2Fe2S_fd_BS"/>
</dbReference>
<evidence type="ECO:0000259" key="9">
    <source>
        <dbReference type="PROSITE" id="PS51085"/>
    </source>
</evidence>
<keyword evidence="4" id="KW-0479">Metal-binding</keyword>
<dbReference type="InterPro" id="IPR001041">
    <property type="entry name" value="2Fe-2S_ferredoxin-type"/>
</dbReference>
<protein>
    <submittedName>
        <fullName evidence="10">(2Fe-2S)-binding protein</fullName>
    </submittedName>
</protein>
<dbReference type="Pfam" id="PF00111">
    <property type="entry name" value="Fer2"/>
    <property type="match status" value="1"/>
</dbReference>
<evidence type="ECO:0000256" key="4">
    <source>
        <dbReference type="ARBA" id="ARBA00022723"/>
    </source>
</evidence>
<dbReference type="RefSeq" id="WP_085255785.1">
    <property type="nucleotide sequence ID" value="NZ_AP022573.1"/>
</dbReference>
<evidence type="ECO:0000313" key="11">
    <source>
        <dbReference type="Proteomes" id="UP000193387"/>
    </source>
</evidence>
<dbReference type="CDD" id="cd00207">
    <property type="entry name" value="fer2"/>
    <property type="match status" value="1"/>
</dbReference>
<dbReference type="PROSITE" id="PS51085">
    <property type="entry name" value="2FE2S_FER_2"/>
    <property type="match status" value="1"/>
</dbReference>
<evidence type="ECO:0000256" key="6">
    <source>
        <dbReference type="ARBA" id="ARBA00023004"/>
    </source>
</evidence>
<dbReference type="InterPro" id="IPR012675">
    <property type="entry name" value="Beta-grasp_dom_sf"/>
</dbReference>
<gene>
    <name evidence="10" type="ORF">AWC23_13145</name>
</gene>
<dbReference type="PANTHER" id="PTHR43112:SF3">
    <property type="entry name" value="FERREDOXIN-2, CHLOROPLASTIC"/>
    <property type="match status" value="1"/>
</dbReference>
<comment type="caution">
    <text evidence="10">The sequence shown here is derived from an EMBL/GenBank/DDBJ whole genome shotgun (WGS) entry which is preliminary data.</text>
</comment>
<dbReference type="AlphaFoldDB" id="A0AAJ3NR99"/>
<dbReference type="GO" id="GO:0046872">
    <property type="term" value="F:metal ion binding"/>
    <property type="evidence" value="ECO:0007669"/>
    <property type="project" value="UniProtKB-KW"/>
</dbReference>
<evidence type="ECO:0000256" key="1">
    <source>
        <dbReference type="ARBA" id="ARBA00007874"/>
    </source>
</evidence>
<dbReference type="GO" id="GO:0051537">
    <property type="term" value="F:2 iron, 2 sulfur cluster binding"/>
    <property type="evidence" value="ECO:0007669"/>
    <property type="project" value="UniProtKB-KW"/>
</dbReference>
<dbReference type="PANTHER" id="PTHR43112">
    <property type="entry name" value="FERREDOXIN"/>
    <property type="match status" value="1"/>
</dbReference>
<name>A0AAJ3NR99_9MYCO</name>
<keyword evidence="11" id="KW-1185">Reference proteome</keyword>